<dbReference type="InterPro" id="IPR033645">
    <property type="entry name" value="VirB9/CagX/TrbG_C"/>
</dbReference>
<gene>
    <name evidence="4" type="ORF">DDF65_16245</name>
</gene>
<dbReference type="RefSeq" id="WP_116568689.1">
    <property type="nucleotide sequence ID" value="NZ_QDKP01000049.1"/>
</dbReference>
<dbReference type="Pfam" id="PF03524">
    <property type="entry name" value="CagX"/>
    <property type="match status" value="1"/>
</dbReference>
<feature type="chain" id="PRO_5015463701" evidence="3">
    <location>
        <begin position="20"/>
        <end position="262"/>
    </location>
</feature>
<keyword evidence="5" id="KW-1185">Reference proteome</keyword>
<evidence type="ECO:0000313" key="4">
    <source>
        <dbReference type="EMBL" id="PVM77481.1"/>
    </source>
</evidence>
<evidence type="ECO:0000256" key="1">
    <source>
        <dbReference type="ARBA" id="ARBA00006135"/>
    </source>
</evidence>
<name>A0A2T9J7E5_9CAUL</name>
<proteinExistence type="inferred from homology"/>
<dbReference type="Proteomes" id="UP000244913">
    <property type="component" value="Unassembled WGS sequence"/>
</dbReference>
<dbReference type="CDD" id="cd06911">
    <property type="entry name" value="VirB9_CagX_TrbG"/>
    <property type="match status" value="1"/>
</dbReference>
<protein>
    <submittedName>
        <fullName evidence="4">P-type conjugative transfer protein TrbG</fullName>
    </submittedName>
</protein>
<evidence type="ECO:0000256" key="2">
    <source>
        <dbReference type="ARBA" id="ARBA00022729"/>
    </source>
</evidence>
<keyword evidence="2 3" id="KW-0732">Signal</keyword>
<evidence type="ECO:0000256" key="3">
    <source>
        <dbReference type="SAM" id="SignalP"/>
    </source>
</evidence>
<comment type="caution">
    <text evidence="4">The sequence shown here is derived from an EMBL/GenBank/DDBJ whole genome shotgun (WGS) entry which is preliminary data.</text>
</comment>
<comment type="similarity">
    <text evidence="1">Belongs to the TrbG/VirB9 family.</text>
</comment>
<evidence type="ECO:0000313" key="5">
    <source>
        <dbReference type="Proteomes" id="UP000244913"/>
    </source>
</evidence>
<reference evidence="4 5" key="1">
    <citation type="submission" date="2018-04" db="EMBL/GenBank/DDBJ databases">
        <title>The genome sequence of Caulobacter sp. 736.</title>
        <authorList>
            <person name="Gao J."/>
            <person name="Sun J."/>
        </authorList>
    </citation>
    <scope>NUCLEOTIDE SEQUENCE [LARGE SCALE GENOMIC DNA]</scope>
    <source>
        <strain evidence="4 5">736</strain>
    </source>
</reference>
<accession>A0A2T9J7E5</accession>
<sequence length="262" mass="28290">MKILILTTALTAAATGALAAPTARARAPAPAAAAPIEFLFDPRGSYPLLTAPGRVSDIALEPGESLVATNAIAAGDTARWVIGDSSSGEGESRRVHVLVKPTDATLSTNLVINTNRRTYFLDLRASPRAFVTQVSWRYPRPPSIPIVAAAPALAAPLAPARAPAVNFDYRIEGRGRLRPQTVWDDGERTYFAFESTARLRTLPPLFRVGHDSKLSELINYRVEGWTLVVDGLVDRVEFRLGRGRDAHRVRIIRAAPLGGGRP</sequence>
<dbReference type="InterPro" id="IPR038161">
    <property type="entry name" value="VirB9/CagX/TrbG_C_sf"/>
</dbReference>
<dbReference type="AlphaFoldDB" id="A0A2T9J7E5"/>
<dbReference type="Gene3D" id="2.60.40.2500">
    <property type="match status" value="1"/>
</dbReference>
<dbReference type="EMBL" id="QDKP01000049">
    <property type="protein sequence ID" value="PVM77481.1"/>
    <property type="molecule type" value="Genomic_DNA"/>
</dbReference>
<feature type="signal peptide" evidence="3">
    <location>
        <begin position="1"/>
        <end position="19"/>
    </location>
</feature>
<organism evidence="4 5">
    <name type="scientific">Caulobacter radicis</name>
    <dbReference type="NCBI Taxonomy" id="2172650"/>
    <lineage>
        <taxon>Bacteria</taxon>
        <taxon>Pseudomonadati</taxon>
        <taxon>Pseudomonadota</taxon>
        <taxon>Alphaproteobacteria</taxon>
        <taxon>Caulobacterales</taxon>
        <taxon>Caulobacteraceae</taxon>
        <taxon>Caulobacter</taxon>
    </lineage>
</organism>
<dbReference type="InterPro" id="IPR010258">
    <property type="entry name" value="Conjugal_tfr_TrbG/VirB9/CagX"/>
</dbReference>